<proteinExistence type="predicted"/>
<sequence>MVLTDLAKTKLRGSASHEINRLDKASNSGGGENKEHSGVDKFVSDQMKRAPGRFVALVRRCIYSAHYQIKNSFHNES</sequence>
<protein>
    <submittedName>
        <fullName evidence="2">Jg24523 protein</fullName>
    </submittedName>
</protein>
<accession>A0A8S4R2Y3</accession>
<dbReference type="AlphaFoldDB" id="A0A8S4R2Y3"/>
<comment type="caution">
    <text evidence="2">The sequence shown here is derived from an EMBL/GenBank/DDBJ whole genome shotgun (WGS) entry which is preliminary data.</text>
</comment>
<evidence type="ECO:0000256" key="1">
    <source>
        <dbReference type="SAM" id="MobiDB-lite"/>
    </source>
</evidence>
<feature type="region of interest" description="Disordered" evidence="1">
    <location>
        <begin position="1"/>
        <end position="43"/>
    </location>
</feature>
<name>A0A8S4R2Y3_9NEOP</name>
<reference evidence="2" key="1">
    <citation type="submission" date="2022-03" db="EMBL/GenBank/DDBJ databases">
        <authorList>
            <person name="Lindestad O."/>
        </authorList>
    </citation>
    <scope>NUCLEOTIDE SEQUENCE</scope>
</reference>
<organism evidence="2 3">
    <name type="scientific">Pararge aegeria aegeria</name>
    <dbReference type="NCBI Taxonomy" id="348720"/>
    <lineage>
        <taxon>Eukaryota</taxon>
        <taxon>Metazoa</taxon>
        <taxon>Ecdysozoa</taxon>
        <taxon>Arthropoda</taxon>
        <taxon>Hexapoda</taxon>
        <taxon>Insecta</taxon>
        <taxon>Pterygota</taxon>
        <taxon>Neoptera</taxon>
        <taxon>Endopterygota</taxon>
        <taxon>Lepidoptera</taxon>
        <taxon>Glossata</taxon>
        <taxon>Ditrysia</taxon>
        <taxon>Papilionoidea</taxon>
        <taxon>Nymphalidae</taxon>
        <taxon>Satyrinae</taxon>
        <taxon>Satyrini</taxon>
        <taxon>Parargina</taxon>
        <taxon>Pararge</taxon>
    </lineage>
</organism>
<evidence type="ECO:0000313" key="2">
    <source>
        <dbReference type="EMBL" id="CAH2229913.1"/>
    </source>
</evidence>
<gene>
    <name evidence="2" type="primary">jg24523</name>
    <name evidence="2" type="ORF">PAEG_LOCUS9196</name>
</gene>
<feature type="compositionally biased region" description="Basic and acidic residues" evidence="1">
    <location>
        <begin position="32"/>
        <end position="43"/>
    </location>
</feature>
<evidence type="ECO:0000313" key="3">
    <source>
        <dbReference type="Proteomes" id="UP000838756"/>
    </source>
</evidence>
<dbReference type="Proteomes" id="UP000838756">
    <property type="component" value="Unassembled WGS sequence"/>
</dbReference>
<dbReference type="EMBL" id="CAKXAJ010024756">
    <property type="protein sequence ID" value="CAH2229913.1"/>
    <property type="molecule type" value="Genomic_DNA"/>
</dbReference>
<keyword evidence="3" id="KW-1185">Reference proteome</keyword>